<feature type="chain" id="PRO_5040937486" evidence="1">
    <location>
        <begin position="22"/>
        <end position="93"/>
    </location>
</feature>
<protein>
    <submittedName>
        <fullName evidence="2">Uncharacterized protein</fullName>
    </submittedName>
</protein>
<evidence type="ECO:0000256" key="1">
    <source>
        <dbReference type="SAM" id="SignalP"/>
    </source>
</evidence>
<evidence type="ECO:0000313" key="2">
    <source>
        <dbReference type="EMBL" id="MCL1107337.1"/>
    </source>
</evidence>
<keyword evidence="3" id="KW-1185">Reference proteome</keyword>
<dbReference type="EMBL" id="JAKILJ010000057">
    <property type="protein sequence ID" value="MCL1107337.1"/>
    <property type="molecule type" value="Genomic_DNA"/>
</dbReference>
<evidence type="ECO:0000313" key="3">
    <source>
        <dbReference type="Proteomes" id="UP001139408"/>
    </source>
</evidence>
<proteinExistence type="predicted"/>
<dbReference type="RefSeq" id="WP_188923194.1">
    <property type="nucleotide sequence ID" value="NZ_BMQI01000066.1"/>
</dbReference>
<sequence length="93" mass="10990">MRYRHFIPLILVVFSSFPAFSDMFTPSPSCSKPYKPYEFTSQWQIDSFNDDVMRYKQCIADFVEEMNDASEKHLNAADDAIGEWNQFVNYELK</sequence>
<feature type="signal peptide" evidence="1">
    <location>
        <begin position="1"/>
        <end position="21"/>
    </location>
</feature>
<comment type="caution">
    <text evidence="2">The sequence shown here is derived from an EMBL/GenBank/DDBJ whole genome shotgun (WGS) entry which is preliminary data.</text>
</comment>
<keyword evidence="1" id="KW-0732">Signal</keyword>
<organism evidence="2 3">
    <name type="scientific">Shewanella algicola</name>
    <dbReference type="NCBI Taxonomy" id="640633"/>
    <lineage>
        <taxon>Bacteria</taxon>
        <taxon>Pseudomonadati</taxon>
        <taxon>Pseudomonadota</taxon>
        <taxon>Gammaproteobacteria</taxon>
        <taxon>Alteromonadales</taxon>
        <taxon>Shewanellaceae</taxon>
        <taxon>Shewanella</taxon>
    </lineage>
</organism>
<reference evidence="2" key="1">
    <citation type="submission" date="2022-01" db="EMBL/GenBank/DDBJ databases">
        <title>Whole genome-based taxonomy of the Shewanellaceae.</title>
        <authorList>
            <person name="Martin-Rodriguez A.J."/>
        </authorList>
    </citation>
    <scope>NUCLEOTIDE SEQUENCE</scope>
    <source>
        <strain evidence="2">DSM 23803</strain>
    </source>
</reference>
<gene>
    <name evidence="2" type="ORF">L2749_19150</name>
</gene>
<name>A0A9X2CFE9_9GAMM</name>
<dbReference type="AlphaFoldDB" id="A0A9X2CFE9"/>
<dbReference type="Proteomes" id="UP001139408">
    <property type="component" value="Unassembled WGS sequence"/>
</dbReference>
<accession>A0A9X2CFE9</accession>